<dbReference type="EMBL" id="JBEAFC010000011">
    <property type="protein sequence ID" value="KAL1535517.1"/>
    <property type="molecule type" value="Genomic_DNA"/>
</dbReference>
<comment type="caution">
    <text evidence="2">The sequence shown here is derived from an EMBL/GenBank/DDBJ whole genome shotgun (WGS) entry which is preliminary data.</text>
</comment>
<name>A0ABD1FV24_SALDI</name>
<feature type="region of interest" description="Disordered" evidence="1">
    <location>
        <begin position="107"/>
        <end position="128"/>
    </location>
</feature>
<feature type="region of interest" description="Disordered" evidence="1">
    <location>
        <begin position="1135"/>
        <end position="1169"/>
    </location>
</feature>
<reference evidence="2 3" key="1">
    <citation type="submission" date="2024-06" db="EMBL/GenBank/DDBJ databases">
        <title>A chromosome level genome sequence of Diviner's sage (Salvia divinorum).</title>
        <authorList>
            <person name="Ford S.A."/>
            <person name="Ro D.-K."/>
            <person name="Ness R.W."/>
            <person name="Phillips M.A."/>
        </authorList>
    </citation>
    <scope>NUCLEOTIDE SEQUENCE [LARGE SCALE GENOMIC DNA]</scope>
    <source>
        <strain evidence="2">SAF-2024a</strain>
        <tissue evidence="2">Leaf</tissue>
    </source>
</reference>
<feature type="region of interest" description="Disordered" evidence="1">
    <location>
        <begin position="575"/>
        <end position="609"/>
    </location>
</feature>
<feature type="compositionally biased region" description="Polar residues" evidence="1">
    <location>
        <begin position="506"/>
        <end position="515"/>
    </location>
</feature>
<feature type="compositionally biased region" description="Basic and acidic residues" evidence="1">
    <location>
        <begin position="1156"/>
        <end position="1169"/>
    </location>
</feature>
<keyword evidence="3" id="KW-1185">Reference proteome</keyword>
<organism evidence="2 3">
    <name type="scientific">Salvia divinorum</name>
    <name type="common">Maria pastora</name>
    <name type="synonym">Diviner's sage</name>
    <dbReference type="NCBI Taxonomy" id="28513"/>
    <lineage>
        <taxon>Eukaryota</taxon>
        <taxon>Viridiplantae</taxon>
        <taxon>Streptophyta</taxon>
        <taxon>Embryophyta</taxon>
        <taxon>Tracheophyta</taxon>
        <taxon>Spermatophyta</taxon>
        <taxon>Magnoliopsida</taxon>
        <taxon>eudicotyledons</taxon>
        <taxon>Gunneridae</taxon>
        <taxon>Pentapetalae</taxon>
        <taxon>asterids</taxon>
        <taxon>lamiids</taxon>
        <taxon>Lamiales</taxon>
        <taxon>Lamiaceae</taxon>
        <taxon>Nepetoideae</taxon>
        <taxon>Mentheae</taxon>
        <taxon>Salviinae</taxon>
        <taxon>Salvia</taxon>
        <taxon>Salvia subgen. Calosphace</taxon>
    </lineage>
</organism>
<feature type="region of interest" description="Disordered" evidence="1">
    <location>
        <begin position="1014"/>
        <end position="1053"/>
    </location>
</feature>
<dbReference type="PANTHER" id="PTHR34536">
    <property type="entry name" value="DENTIN SIALOPHOSPHOPROTEIN-LIKE PROTEIN"/>
    <property type="match status" value="1"/>
</dbReference>
<evidence type="ECO:0000313" key="3">
    <source>
        <dbReference type="Proteomes" id="UP001567538"/>
    </source>
</evidence>
<protein>
    <submittedName>
        <fullName evidence="2">Uncharacterized protein</fullName>
    </submittedName>
</protein>
<feature type="region of interest" description="Disordered" evidence="1">
    <location>
        <begin position="28"/>
        <end position="75"/>
    </location>
</feature>
<dbReference type="AlphaFoldDB" id="A0ABD1FV24"/>
<dbReference type="PANTHER" id="PTHR34536:SF4">
    <property type="entry name" value="BTZ DOMAIN-CONTAINING PROTEIN"/>
    <property type="match status" value="1"/>
</dbReference>
<feature type="region of interest" description="Disordered" evidence="1">
    <location>
        <begin position="476"/>
        <end position="515"/>
    </location>
</feature>
<feature type="region of interest" description="Disordered" evidence="1">
    <location>
        <begin position="838"/>
        <end position="872"/>
    </location>
</feature>
<dbReference type="Proteomes" id="UP001567538">
    <property type="component" value="Unassembled WGS sequence"/>
</dbReference>
<evidence type="ECO:0000256" key="1">
    <source>
        <dbReference type="SAM" id="MobiDB-lite"/>
    </source>
</evidence>
<gene>
    <name evidence="2" type="ORF">AAHA92_28287</name>
</gene>
<proteinExistence type="predicted"/>
<feature type="compositionally biased region" description="Basic residues" evidence="1">
    <location>
        <begin position="1021"/>
        <end position="1035"/>
    </location>
</feature>
<feature type="region of interest" description="Disordered" evidence="1">
    <location>
        <begin position="793"/>
        <end position="826"/>
    </location>
</feature>
<feature type="compositionally biased region" description="Basic and acidic residues" evidence="1">
    <location>
        <begin position="480"/>
        <end position="492"/>
    </location>
</feature>
<sequence length="1274" mass="141733">MSIPGNAEFYVHQQRSLSFSSGIPIKKRRIPVFQPCSPPREEKPSALEDCDSKNKEEPNGQDGGGMPPSEAMNSNSLVNSVNNEVDPLKPANVDVVASKPVEPKPRISLGLLDDTGNKKVGTQSERSSAHVKQEIVGGQIEGTCVLQRPSENMNVELSLGLQESVVHASEHQQKEANFRKSDKLESLLSLALHEEKLVSRDKKDIAADSSNSVSANRSNWDLNTTMDVWEGSTCSDAIAQGLGNIGGFNKSDSCRDDKSLLTIASLARPGFNKGKHILDGHTSSSSKSLSPQQCKMDDSLGLRLAMPFMDTSRVRSSLSDNLDLTNASPNMSSQQVQLPVVNVSRAVKTEPIDDNLKRDCSISSCSSTNMESSKFSSVKRECVINHSLQTILLSSVSLEKLDDRMSIKSEVVQECQQEVCKSIDAATLPVARVMQHQESCASSSAMPVSLLPQSISPARLTTCSEVTTNRDFLNQSEQSIHSKESQSSDNKPDGPNSIPIRKDNNQLRSSQLGSSSVVDEGKFELARIDEHAVELFQNDNTSENGEVDMDISNDTLEEDSSGSDTDIESEQIRVAGTVRQKEDEEYEDGEVREHAQHSAEGAPTVEGKDNDNLKLVAFDSQNLQPSDPSVGQSMNTSVFKEKDVVEENIDGTQGDPINDHVGACYEPDVEDNSLQEPYEVSEVVADERRATSVALDGKLDMSVEDMHERLVSSDIPTDGRHGINVGICGEDMVVRENCVGEGEGDLTLSNVGACLDGHDAAKDSNNAGNKSRIINLSRPSVMAAPFKTKHISNRSQMTRSGKERYSDFDGEMQPRGNRDEFYTGGSNKFVKDRAYDQPARNSRPNFMRGKGRTGGRFGSFRGEWDSDHNFAPESSYGQSDYRVIRRKHASSMSDADLERGGYNIPKDGTSFGGNRRKIMNDEFSSLRRASLRRVSSGDRDGPVTRGFQMIHRIPRNTSPRRCSGEAGSDMMGLRNDDKFMQHLSDDVGNPVYAQPQALYEELDNQLVHGNRSFSTALQRKGYPRIHSKSPVRSRTRSPGPWSSPRRRSPNGLQELVQHQSPALYRMGRMRSPDHGCFHDDMVARRHGSPSYVARHNNDLREVDSGREHIHPRIADSNRRDSPGHFFPRSTRRADALDSREMGDGEEYLNGPSHSNKFHELRGGDGSMDDRRKFIERRGPIRSFRPNFNNDNENFRFHMNDGPRPFRFCPDADTEFERSNGREREFDGRVKHPSLAVPRRIRNIEEQQDGNYRPPVERVWHDDGFTDARAKRRRF</sequence>
<accession>A0ABD1FV24</accession>
<evidence type="ECO:0000313" key="2">
    <source>
        <dbReference type="EMBL" id="KAL1535517.1"/>
    </source>
</evidence>
<feature type="compositionally biased region" description="Basic and acidic residues" evidence="1">
    <location>
        <begin position="39"/>
        <end position="58"/>
    </location>
</feature>